<evidence type="ECO:0008006" key="4">
    <source>
        <dbReference type="Google" id="ProtNLM"/>
    </source>
</evidence>
<gene>
    <name evidence="2" type="ORF">MTP16_10785</name>
</gene>
<feature type="chain" id="PRO_5047233095" description="Secreted protein" evidence="1">
    <location>
        <begin position="19"/>
        <end position="122"/>
    </location>
</feature>
<keyword evidence="3" id="KW-1185">Reference proteome</keyword>
<accession>A0ABY4BAE2</accession>
<dbReference type="RefSeq" id="WP_243519587.1">
    <property type="nucleotide sequence ID" value="NZ_CP094534.1"/>
</dbReference>
<organism evidence="2 3">
    <name type="scientific">Hymenobacter monticola</name>
    <dbReference type="NCBI Taxonomy" id="1705399"/>
    <lineage>
        <taxon>Bacteria</taxon>
        <taxon>Pseudomonadati</taxon>
        <taxon>Bacteroidota</taxon>
        <taxon>Cytophagia</taxon>
        <taxon>Cytophagales</taxon>
        <taxon>Hymenobacteraceae</taxon>
        <taxon>Hymenobacter</taxon>
    </lineage>
</organism>
<protein>
    <recommendedName>
        <fullName evidence="4">Secreted protein</fullName>
    </recommendedName>
</protein>
<evidence type="ECO:0000256" key="1">
    <source>
        <dbReference type="SAM" id="SignalP"/>
    </source>
</evidence>
<feature type="signal peptide" evidence="1">
    <location>
        <begin position="1"/>
        <end position="18"/>
    </location>
</feature>
<dbReference type="Proteomes" id="UP000831390">
    <property type="component" value="Chromosome"/>
</dbReference>
<dbReference type="EMBL" id="CP094534">
    <property type="protein sequence ID" value="UOE36102.1"/>
    <property type="molecule type" value="Genomic_DNA"/>
</dbReference>
<evidence type="ECO:0000313" key="3">
    <source>
        <dbReference type="Proteomes" id="UP000831390"/>
    </source>
</evidence>
<reference evidence="2 3" key="1">
    <citation type="submission" date="2022-03" db="EMBL/GenBank/DDBJ databases">
        <title>Hymenobactersp. isolated from the air.</title>
        <authorList>
            <person name="Won M."/>
            <person name="Kwon S.-W."/>
        </authorList>
    </citation>
    <scope>NUCLEOTIDE SEQUENCE [LARGE SCALE GENOMIC DNA]</scope>
    <source>
        <strain evidence="2 3">KACC 22596</strain>
    </source>
</reference>
<name>A0ABY4BAE2_9BACT</name>
<evidence type="ECO:0000313" key="2">
    <source>
        <dbReference type="EMBL" id="UOE36102.1"/>
    </source>
</evidence>
<keyword evidence="1" id="KW-0732">Signal</keyword>
<sequence>MRFSFLFSAAILTGMGLAGCTAKTDVEPEVPCGTYATVRLCHGMTAMCPTEHTTLELADSTRLHPTGPLWAAYQPHQTDGQVLYIGYSQNNPPVDAAGNVLANITCLEEPLPFCPPPVPDGR</sequence>
<dbReference type="PROSITE" id="PS51257">
    <property type="entry name" value="PROKAR_LIPOPROTEIN"/>
    <property type="match status" value="1"/>
</dbReference>
<proteinExistence type="predicted"/>